<keyword evidence="4" id="KW-0479">Metal-binding</keyword>
<evidence type="ECO:0000256" key="6">
    <source>
        <dbReference type="RuleBase" id="RU004466"/>
    </source>
</evidence>
<evidence type="ECO:0000256" key="1">
    <source>
        <dbReference type="ARBA" id="ARBA00001946"/>
    </source>
</evidence>
<dbReference type="PANTHER" id="PTHR12001">
    <property type="entry name" value="GERANYLGERANYL PYROPHOSPHATE SYNTHASE"/>
    <property type="match status" value="1"/>
</dbReference>
<evidence type="ECO:0000256" key="4">
    <source>
        <dbReference type="ARBA" id="ARBA00022723"/>
    </source>
</evidence>
<organism evidence="7 8">
    <name type="scientific">Candidatus Liberibacter ctenarytainae</name>
    <dbReference type="NCBI Taxonomy" id="2020335"/>
    <lineage>
        <taxon>Bacteria</taxon>
        <taxon>Pseudomonadati</taxon>
        <taxon>Pseudomonadota</taxon>
        <taxon>Alphaproteobacteria</taxon>
        <taxon>Hyphomicrobiales</taxon>
        <taxon>Rhizobiaceae</taxon>
        <taxon>Liberibacter</taxon>
    </lineage>
</organism>
<evidence type="ECO:0000256" key="2">
    <source>
        <dbReference type="ARBA" id="ARBA00006706"/>
    </source>
</evidence>
<accession>A0A937DLL3</accession>
<dbReference type="PROSITE" id="PS00444">
    <property type="entry name" value="POLYPRENYL_SYNTHASE_2"/>
    <property type="match status" value="1"/>
</dbReference>
<dbReference type="GO" id="GO:0004659">
    <property type="term" value="F:prenyltransferase activity"/>
    <property type="evidence" value="ECO:0007669"/>
    <property type="project" value="InterPro"/>
</dbReference>
<dbReference type="GO" id="GO:0008299">
    <property type="term" value="P:isoprenoid biosynthetic process"/>
    <property type="evidence" value="ECO:0007669"/>
    <property type="project" value="InterPro"/>
</dbReference>
<dbReference type="PROSITE" id="PS00723">
    <property type="entry name" value="POLYPRENYL_SYNTHASE_1"/>
    <property type="match status" value="1"/>
</dbReference>
<dbReference type="Pfam" id="PF00348">
    <property type="entry name" value="polyprenyl_synt"/>
    <property type="match status" value="1"/>
</dbReference>
<dbReference type="GO" id="GO:0046872">
    <property type="term" value="F:metal ion binding"/>
    <property type="evidence" value="ECO:0007669"/>
    <property type="project" value="UniProtKB-KW"/>
</dbReference>
<evidence type="ECO:0000313" key="8">
    <source>
        <dbReference type="Proteomes" id="UP000736856"/>
    </source>
</evidence>
<dbReference type="SUPFAM" id="SSF48576">
    <property type="entry name" value="Terpenoid synthases"/>
    <property type="match status" value="1"/>
</dbReference>
<dbReference type="Proteomes" id="UP000736856">
    <property type="component" value="Unassembled WGS sequence"/>
</dbReference>
<dbReference type="AlphaFoldDB" id="A0A937DLL3"/>
<protein>
    <submittedName>
        <fullName evidence="7">Polyprenyl synthetase family protein</fullName>
    </submittedName>
</protein>
<name>A0A937DLL3_9HYPH</name>
<evidence type="ECO:0000256" key="5">
    <source>
        <dbReference type="ARBA" id="ARBA00022842"/>
    </source>
</evidence>
<dbReference type="InterPro" id="IPR000092">
    <property type="entry name" value="Polyprenyl_synt"/>
</dbReference>
<comment type="caution">
    <text evidence="7">The sequence shown here is derived from an EMBL/GenBank/DDBJ whole genome shotgun (WGS) entry which is preliminary data.</text>
</comment>
<comment type="cofactor">
    <cofactor evidence="1">
        <name>Mg(2+)</name>
        <dbReference type="ChEBI" id="CHEBI:18420"/>
    </cofactor>
</comment>
<gene>
    <name evidence="7" type="ORF">EU981_01055</name>
</gene>
<dbReference type="CDD" id="cd00685">
    <property type="entry name" value="Trans_IPPS_HT"/>
    <property type="match status" value="1"/>
</dbReference>
<proteinExistence type="inferred from homology"/>
<evidence type="ECO:0000313" key="7">
    <source>
        <dbReference type="EMBL" id="MBL0848684.1"/>
    </source>
</evidence>
<keyword evidence="5" id="KW-0460">Magnesium</keyword>
<keyword evidence="3 6" id="KW-0808">Transferase</keyword>
<comment type="similarity">
    <text evidence="2 6">Belongs to the FPP/GGPP synthase family.</text>
</comment>
<dbReference type="InterPro" id="IPR008949">
    <property type="entry name" value="Isoprenoid_synthase_dom_sf"/>
</dbReference>
<dbReference type="PANTHER" id="PTHR12001:SF69">
    <property type="entry name" value="ALL TRANS-POLYPRENYL-DIPHOSPHATE SYNTHASE PDSS1"/>
    <property type="match status" value="1"/>
</dbReference>
<reference evidence="7" key="1">
    <citation type="submission" date="2019-02" db="EMBL/GenBank/DDBJ databases">
        <title>A novel Candidatus Liberibacter species associated with the New Zealand native fuchsia psyllid, Ctenarytaina fuchsiae.</title>
        <authorList>
            <person name="Thompson S.M."/>
            <person name="Jorgensen N."/>
            <person name="David C."/>
            <person name="Bulman S.R."/>
            <person name="Smith G.R."/>
        </authorList>
    </citation>
    <scope>NUCLEOTIDE SEQUENCE</scope>
    <source>
        <strain evidence="7">Oxford</strain>
    </source>
</reference>
<dbReference type="EMBL" id="SEOL01000001">
    <property type="protein sequence ID" value="MBL0848684.1"/>
    <property type="molecule type" value="Genomic_DNA"/>
</dbReference>
<evidence type="ECO:0000256" key="3">
    <source>
        <dbReference type="ARBA" id="ARBA00022679"/>
    </source>
</evidence>
<dbReference type="InterPro" id="IPR033749">
    <property type="entry name" value="Polyprenyl_synt_CS"/>
</dbReference>
<sequence length="322" mass="35779">MKMLEDLTVKDMNKVNALILERIYSNVGMIPDIAQYLMLAGGKKLRPMLTLATSSMLKYYGNNHILLASAIEFIHMATLLHDDVVDDSQLRRGKVAARLIWGNQASVLVGDFLLSQAFRMVIETESKKALESLSLVACTLAEGELRQLSISKNLYITKEDYLHVIQSKTAVLFVAALEIAALIAGAEDSIRCSLKSYGMNLGIAFQLIDDVLDYRGNVIEMGKNIGDDFRNGKVTLPVILAFQRGENQEKDFWISTIGAGQISADNLEKARILIHDSNALSDTESLAYYYGQQAKDALQNLPESIWKKSFMEVVDFCVGRIS</sequence>
<dbReference type="SFLD" id="SFLDS00005">
    <property type="entry name" value="Isoprenoid_Synthase_Type_I"/>
    <property type="match status" value="1"/>
</dbReference>
<dbReference type="Gene3D" id="1.10.600.10">
    <property type="entry name" value="Farnesyl Diphosphate Synthase"/>
    <property type="match status" value="1"/>
</dbReference>